<name>A0A8X6NE13_NEPPI</name>
<evidence type="ECO:0000313" key="2">
    <source>
        <dbReference type="EMBL" id="GFT09707.1"/>
    </source>
</evidence>
<dbReference type="EMBL" id="BMAW01057232">
    <property type="protein sequence ID" value="GFT09707.1"/>
    <property type="molecule type" value="Genomic_DNA"/>
</dbReference>
<evidence type="ECO:0000256" key="1">
    <source>
        <dbReference type="SAM" id="MobiDB-lite"/>
    </source>
</evidence>
<protein>
    <submittedName>
        <fullName evidence="2">Uncharacterized protein</fullName>
    </submittedName>
</protein>
<feature type="non-terminal residue" evidence="2">
    <location>
        <position position="24"/>
    </location>
</feature>
<keyword evidence="3" id="KW-1185">Reference proteome</keyword>
<gene>
    <name evidence="2" type="ORF">NPIL_32561</name>
</gene>
<organism evidence="2 3">
    <name type="scientific">Nephila pilipes</name>
    <name type="common">Giant wood spider</name>
    <name type="synonym">Nephila maculata</name>
    <dbReference type="NCBI Taxonomy" id="299642"/>
    <lineage>
        <taxon>Eukaryota</taxon>
        <taxon>Metazoa</taxon>
        <taxon>Ecdysozoa</taxon>
        <taxon>Arthropoda</taxon>
        <taxon>Chelicerata</taxon>
        <taxon>Arachnida</taxon>
        <taxon>Araneae</taxon>
        <taxon>Araneomorphae</taxon>
        <taxon>Entelegynae</taxon>
        <taxon>Araneoidea</taxon>
        <taxon>Nephilidae</taxon>
        <taxon>Nephila</taxon>
    </lineage>
</organism>
<reference evidence="2" key="1">
    <citation type="submission" date="2020-08" db="EMBL/GenBank/DDBJ databases">
        <title>Multicomponent nature underlies the extraordinary mechanical properties of spider dragline silk.</title>
        <authorList>
            <person name="Kono N."/>
            <person name="Nakamura H."/>
            <person name="Mori M."/>
            <person name="Yoshida Y."/>
            <person name="Ohtoshi R."/>
            <person name="Malay A.D."/>
            <person name="Moran D.A.P."/>
            <person name="Tomita M."/>
            <person name="Numata K."/>
            <person name="Arakawa K."/>
        </authorList>
    </citation>
    <scope>NUCLEOTIDE SEQUENCE</scope>
</reference>
<dbReference type="AlphaFoldDB" id="A0A8X6NE13"/>
<comment type="caution">
    <text evidence="2">The sequence shown here is derived from an EMBL/GenBank/DDBJ whole genome shotgun (WGS) entry which is preliminary data.</text>
</comment>
<accession>A0A8X6NE13</accession>
<proteinExistence type="predicted"/>
<sequence length="24" mass="2618">MSVLFSSTRKDGSSFGGDIKQIKE</sequence>
<evidence type="ECO:0000313" key="3">
    <source>
        <dbReference type="Proteomes" id="UP000887013"/>
    </source>
</evidence>
<dbReference type="Proteomes" id="UP000887013">
    <property type="component" value="Unassembled WGS sequence"/>
</dbReference>
<feature type="region of interest" description="Disordered" evidence="1">
    <location>
        <begin position="1"/>
        <end position="24"/>
    </location>
</feature>